<keyword evidence="5" id="KW-1185">Reference proteome</keyword>
<feature type="transmembrane region" description="Helical" evidence="2">
    <location>
        <begin position="92"/>
        <end position="110"/>
    </location>
</feature>
<feature type="domain" description="DUF883" evidence="3">
    <location>
        <begin position="86"/>
        <end position="112"/>
    </location>
</feature>
<reference evidence="4" key="1">
    <citation type="submission" date="2022-07" db="EMBL/GenBank/DDBJ databases">
        <authorList>
            <person name="Otstavnykh N."/>
            <person name="Isaeva M."/>
            <person name="Bystritskaya E."/>
        </authorList>
    </citation>
    <scope>NUCLEOTIDE SEQUENCE</scope>
    <source>
        <strain evidence="4">10Alg 79</strain>
    </source>
</reference>
<evidence type="ECO:0000259" key="3">
    <source>
        <dbReference type="Pfam" id="PF19029"/>
    </source>
</evidence>
<feature type="region of interest" description="Disordered" evidence="1">
    <location>
        <begin position="57"/>
        <end position="85"/>
    </location>
</feature>
<dbReference type="PANTHER" id="PTHR35893">
    <property type="entry name" value="INNER MEMBRANE PROTEIN-RELATED"/>
    <property type="match status" value="1"/>
</dbReference>
<accession>A0AAJ1X693</accession>
<evidence type="ECO:0000313" key="4">
    <source>
        <dbReference type="EMBL" id="MDQ2094969.1"/>
    </source>
</evidence>
<proteinExistence type="predicted"/>
<name>A0AAJ1X693_9RHOB</name>
<protein>
    <recommendedName>
        <fullName evidence="3">DUF883 domain-containing protein</fullName>
    </recommendedName>
</protein>
<organism evidence="4 5">
    <name type="scientific">Rhodalgimonas zhirmunskyi</name>
    <dbReference type="NCBI Taxonomy" id="2964767"/>
    <lineage>
        <taxon>Bacteria</taxon>
        <taxon>Pseudomonadati</taxon>
        <taxon>Pseudomonadota</taxon>
        <taxon>Alphaproteobacteria</taxon>
        <taxon>Rhodobacterales</taxon>
        <taxon>Roseobacteraceae</taxon>
        <taxon>Rhodalgimonas</taxon>
    </lineage>
</organism>
<comment type="caution">
    <text evidence="4">The sequence shown here is derived from an EMBL/GenBank/DDBJ whole genome shotgun (WGS) entry which is preliminary data.</text>
</comment>
<dbReference type="RefSeq" id="WP_317626575.1">
    <property type="nucleotide sequence ID" value="NZ_JANFFA010000003.1"/>
</dbReference>
<keyword evidence="2" id="KW-0812">Transmembrane</keyword>
<evidence type="ECO:0000313" key="5">
    <source>
        <dbReference type="Proteomes" id="UP001227162"/>
    </source>
</evidence>
<dbReference type="PANTHER" id="PTHR35893:SF3">
    <property type="entry name" value="INNER MEMBRANE PROTEIN"/>
    <property type="match status" value="1"/>
</dbReference>
<feature type="compositionally biased region" description="Polar residues" evidence="1">
    <location>
        <begin position="71"/>
        <end position="85"/>
    </location>
</feature>
<gene>
    <name evidence="4" type="ORF">NOI20_12675</name>
</gene>
<dbReference type="GO" id="GO:0043022">
    <property type="term" value="F:ribosome binding"/>
    <property type="evidence" value="ECO:0007669"/>
    <property type="project" value="InterPro"/>
</dbReference>
<evidence type="ECO:0000256" key="1">
    <source>
        <dbReference type="SAM" id="MobiDB-lite"/>
    </source>
</evidence>
<reference evidence="4" key="2">
    <citation type="submission" date="2023-04" db="EMBL/GenBank/DDBJ databases">
        <title>'Rhodoalgimonas zhirmunskyi' gen. nov., isolated from a red alga.</title>
        <authorList>
            <person name="Nedashkovskaya O.I."/>
            <person name="Otstavnykh N.Y."/>
            <person name="Bystritskaya E.P."/>
            <person name="Balabanova L.A."/>
            <person name="Isaeva M.P."/>
        </authorList>
    </citation>
    <scope>NUCLEOTIDE SEQUENCE</scope>
    <source>
        <strain evidence="4">10Alg 79</strain>
    </source>
</reference>
<keyword evidence="2" id="KW-0472">Membrane</keyword>
<sequence length="112" mass="11615">MANASTKANAEKPNAPSYEDITEQLETLRGDIAALTRTVADIGLAKKDELTGAAAESAAKMRAKGRETMDHAQSSARDAAEATSQKIQDNPAAAVGIATGIGFLLGVIFARK</sequence>
<dbReference type="AlphaFoldDB" id="A0AAJ1X693"/>
<dbReference type="Proteomes" id="UP001227162">
    <property type="component" value="Unassembled WGS sequence"/>
</dbReference>
<dbReference type="InterPro" id="IPR010279">
    <property type="entry name" value="YqjD/ElaB"/>
</dbReference>
<dbReference type="Pfam" id="PF19029">
    <property type="entry name" value="DUF883_C"/>
    <property type="match status" value="1"/>
</dbReference>
<dbReference type="InterPro" id="IPR043605">
    <property type="entry name" value="DUF883_C"/>
</dbReference>
<evidence type="ECO:0000256" key="2">
    <source>
        <dbReference type="SAM" id="Phobius"/>
    </source>
</evidence>
<dbReference type="EMBL" id="JANFFA010000003">
    <property type="protein sequence ID" value="MDQ2094969.1"/>
    <property type="molecule type" value="Genomic_DNA"/>
</dbReference>
<keyword evidence="2" id="KW-1133">Transmembrane helix</keyword>